<feature type="compositionally biased region" description="Basic and acidic residues" evidence="1">
    <location>
        <begin position="81"/>
        <end position="112"/>
    </location>
</feature>
<evidence type="ECO:0000313" key="2">
    <source>
        <dbReference type="EMBL" id="KAJ1158217.1"/>
    </source>
</evidence>
<feature type="compositionally biased region" description="Basic and acidic residues" evidence="1">
    <location>
        <begin position="50"/>
        <end position="60"/>
    </location>
</feature>
<reference evidence="2" key="1">
    <citation type="journal article" date="2022" name="bioRxiv">
        <title>Sequencing and chromosome-scale assembly of the giantPleurodeles waltlgenome.</title>
        <authorList>
            <person name="Brown T."/>
            <person name="Elewa A."/>
            <person name="Iarovenko S."/>
            <person name="Subramanian E."/>
            <person name="Araus A.J."/>
            <person name="Petzold A."/>
            <person name="Susuki M."/>
            <person name="Suzuki K.-i.T."/>
            <person name="Hayashi T."/>
            <person name="Toyoda A."/>
            <person name="Oliveira C."/>
            <person name="Osipova E."/>
            <person name="Leigh N.D."/>
            <person name="Simon A."/>
            <person name="Yun M.H."/>
        </authorList>
    </citation>
    <scope>NUCLEOTIDE SEQUENCE</scope>
    <source>
        <strain evidence="2">20211129_DDA</strain>
        <tissue evidence="2">Liver</tissue>
    </source>
</reference>
<evidence type="ECO:0000256" key="1">
    <source>
        <dbReference type="SAM" id="MobiDB-lite"/>
    </source>
</evidence>
<sequence>MRSRRTETQQQRKLESGGREQQIGTCTQETEGEDTRRSWPRSRRNVAAPEKLRLERGEEEGCREEEEEERGEEEEEERREEEEKRRDEEQEECRNAQWEERGDTKKEDRDATTEETGVGRPVTTNWNPHPGD</sequence>
<feature type="region of interest" description="Disordered" evidence="1">
    <location>
        <begin position="1"/>
        <end position="132"/>
    </location>
</feature>
<dbReference type="EMBL" id="JANPWB010000009">
    <property type="protein sequence ID" value="KAJ1158217.1"/>
    <property type="molecule type" value="Genomic_DNA"/>
</dbReference>
<name>A0AAV7S0N8_PLEWA</name>
<feature type="compositionally biased region" description="Polar residues" evidence="1">
    <location>
        <begin position="122"/>
        <end position="132"/>
    </location>
</feature>
<comment type="caution">
    <text evidence="2">The sequence shown here is derived from an EMBL/GenBank/DDBJ whole genome shotgun (WGS) entry which is preliminary data.</text>
</comment>
<evidence type="ECO:0000313" key="3">
    <source>
        <dbReference type="Proteomes" id="UP001066276"/>
    </source>
</evidence>
<proteinExistence type="predicted"/>
<accession>A0AAV7S0N8</accession>
<gene>
    <name evidence="2" type="ORF">NDU88_010911</name>
</gene>
<dbReference type="Proteomes" id="UP001066276">
    <property type="component" value="Chromosome 5"/>
</dbReference>
<organism evidence="2 3">
    <name type="scientific">Pleurodeles waltl</name>
    <name type="common">Iberian ribbed newt</name>
    <dbReference type="NCBI Taxonomy" id="8319"/>
    <lineage>
        <taxon>Eukaryota</taxon>
        <taxon>Metazoa</taxon>
        <taxon>Chordata</taxon>
        <taxon>Craniata</taxon>
        <taxon>Vertebrata</taxon>
        <taxon>Euteleostomi</taxon>
        <taxon>Amphibia</taxon>
        <taxon>Batrachia</taxon>
        <taxon>Caudata</taxon>
        <taxon>Salamandroidea</taxon>
        <taxon>Salamandridae</taxon>
        <taxon>Pleurodelinae</taxon>
        <taxon>Pleurodeles</taxon>
    </lineage>
</organism>
<protein>
    <submittedName>
        <fullName evidence="2">Uncharacterized protein</fullName>
    </submittedName>
</protein>
<keyword evidence="3" id="KW-1185">Reference proteome</keyword>
<feature type="compositionally biased region" description="Basic and acidic residues" evidence="1">
    <location>
        <begin position="1"/>
        <end position="18"/>
    </location>
</feature>
<feature type="compositionally biased region" description="Acidic residues" evidence="1">
    <location>
        <begin position="61"/>
        <end position="80"/>
    </location>
</feature>
<dbReference type="AlphaFoldDB" id="A0AAV7S0N8"/>